<dbReference type="EMBL" id="VBZC01000017">
    <property type="protein sequence ID" value="TLS44940.1"/>
    <property type="molecule type" value="Genomic_DNA"/>
</dbReference>
<evidence type="ECO:0000256" key="1">
    <source>
        <dbReference type="SAM" id="MobiDB-lite"/>
    </source>
</evidence>
<gene>
    <name evidence="2" type="ORF">FE633_17510</name>
</gene>
<proteinExistence type="predicted"/>
<organism evidence="2 3">
    <name type="scientific">Streptomyces montanus</name>
    <dbReference type="NCBI Taxonomy" id="2580423"/>
    <lineage>
        <taxon>Bacteria</taxon>
        <taxon>Bacillati</taxon>
        <taxon>Actinomycetota</taxon>
        <taxon>Actinomycetes</taxon>
        <taxon>Kitasatosporales</taxon>
        <taxon>Streptomycetaceae</taxon>
        <taxon>Streptomyces</taxon>
    </lineage>
</organism>
<dbReference type="AlphaFoldDB" id="A0A5R9FSU7"/>
<dbReference type="Proteomes" id="UP000305906">
    <property type="component" value="Unassembled WGS sequence"/>
</dbReference>
<accession>A0A5R9FSU7</accession>
<sequence>MSEPHFHYEALNQDGTRFAVHEGAPGAARETWRYLGIVYETAGAGWVADWGTRGHVAMPGFKDSDDAAGALYRFAPPAQSFGSRPAGKTASRMDEQPDTEESYRVRPSLIPHPGVLVSLMPMRGSGDFLVDCNTWGVGSGIGYLQHHEDRQFDVRIDNEVIGETESPEAGMWAVLKDFTGSSFYERLLADFTPSGKGNLKSERDIVDVRKLPPYYKADLNHLLPVEQSLHGRHELIIGDITRYRAGIEYYAPIAPTEDGSLRGGTLTLSEAQARHIYAQLGELFKRWDLENEREAEWSSRPHFSAWMTYGTGHLSQPHMDVSVWQDKLTGEHPGDERAWSPDYDTPAAFSERTTIAAKGGDPEDGRREAERLLSDAGWRVIGEWRDADDMALIVSVARTGD</sequence>
<protein>
    <submittedName>
        <fullName evidence="2">Uncharacterized protein</fullName>
    </submittedName>
</protein>
<keyword evidence="3" id="KW-1185">Reference proteome</keyword>
<evidence type="ECO:0000313" key="2">
    <source>
        <dbReference type="EMBL" id="TLS44940.1"/>
    </source>
</evidence>
<dbReference type="RefSeq" id="WP_138046099.1">
    <property type="nucleotide sequence ID" value="NZ_VBZC01000017.1"/>
</dbReference>
<comment type="caution">
    <text evidence="2">The sequence shown here is derived from an EMBL/GenBank/DDBJ whole genome shotgun (WGS) entry which is preliminary data.</text>
</comment>
<feature type="region of interest" description="Disordered" evidence="1">
    <location>
        <begin position="79"/>
        <end position="104"/>
    </location>
</feature>
<evidence type="ECO:0000313" key="3">
    <source>
        <dbReference type="Proteomes" id="UP000305906"/>
    </source>
</evidence>
<reference evidence="2 3" key="1">
    <citation type="submission" date="2019-05" db="EMBL/GenBank/DDBJ databases">
        <title>Streptomyces sp. NEAU-C151, a novel actinomycete isolated from soil.</title>
        <authorList>
            <person name="Han L."/>
            <person name="Jiang H."/>
        </authorList>
    </citation>
    <scope>NUCLEOTIDE SEQUENCE [LARGE SCALE GENOMIC DNA]</scope>
    <source>
        <strain evidence="2 3">NEAU-C151</strain>
    </source>
</reference>
<name>A0A5R9FSU7_9ACTN</name>